<keyword evidence="1" id="KW-0812">Transmembrane</keyword>
<keyword evidence="1" id="KW-0472">Membrane</keyword>
<dbReference type="InterPro" id="IPR004891">
    <property type="entry name" value="Mercury-R_MerC"/>
</dbReference>
<keyword evidence="1" id="KW-1133">Transmembrane helix</keyword>
<dbReference type="Proteomes" id="UP000760545">
    <property type="component" value="Unassembled WGS sequence"/>
</dbReference>
<accession>A0ABX1DDL2</accession>
<feature type="transmembrane region" description="Helical" evidence="1">
    <location>
        <begin position="46"/>
        <end position="66"/>
    </location>
</feature>
<organism evidence="2 3">
    <name type="scientific">Tamlana crocina</name>
    <dbReference type="NCBI Taxonomy" id="393006"/>
    <lineage>
        <taxon>Bacteria</taxon>
        <taxon>Pseudomonadati</taxon>
        <taxon>Bacteroidota</taxon>
        <taxon>Flavobacteriia</taxon>
        <taxon>Flavobacteriales</taxon>
        <taxon>Flavobacteriaceae</taxon>
        <taxon>Tamlana</taxon>
    </lineage>
</organism>
<sequence>MSISIKKSDTWGALASSLCLVHCLATPFLFTAQASAICCHSNAPTWWYGIDFVFLIISFFAIYRSAKNSTSPFIKKGLWVCWSFLFVLIVNERLEWLHLSKLYLYATAISLVVLHLYNLKYCQCKKGLCCSFPR</sequence>
<dbReference type="EMBL" id="JAAVJS010000020">
    <property type="protein sequence ID" value="NJX16440.1"/>
    <property type="molecule type" value="Genomic_DNA"/>
</dbReference>
<evidence type="ECO:0000256" key="1">
    <source>
        <dbReference type="SAM" id="Phobius"/>
    </source>
</evidence>
<feature type="transmembrane region" description="Helical" evidence="1">
    <location>
        <begin position="73"/>
        <end position="90"/>
    </location>
</feature>
<proteinExistence type="predicted"/>
<protein>
    <submittedName>
        <fullName evidence="2">MerC domain-containing protein</fullName>
    </submittedName>
</protein>
<gene>
    <name evidence="2" type="ORF">HC176_13170</name>
</gene>
<reference evidence="2 3" key="1">
    <citation type="submission" date="2020-03" db="EMBL/GenBank/DDBJ databases">
        <title>Tamlana sp. nov, isolated from XXX.</title>
        <authorList>
            <person name="Cao W.R."/>
        </authorList>
    </citation>
    <scope>NUCLEOTIDE SEQUENCE [LARGE SCALE GENOMIC DNA]</scope>
    <source>
        <strain evidence="2 3">HST1-43</strain>
    </source>
</reference>
<feature type="transmembrane region" description="Helical" evidence="1">
    <location>
        <begin position="102"/>
        <end position="119"/>
    </location>
</feature>
<evidence type="ECO:0000313" key="2">
    <source>
        <dbReference type="EMBL" id="NJX16440.1"/>
    </source>
</evidence>
<name>A0ABX1DDL2_9FLAO</name>
<evidence type="ECO:0000313" key="3">
    <source>
        <dbReference type="Proteomes" id="UP000760545"/>
    </source>
</evidence>
<dbReference type="Pfam" id="PF03203">
    <property type="entry name" value="MerC"/>
    <property type="match status" value="1"/>
</dbReference>
<keyword evidence="3" id="KW-1185">Reference proteome</keyword>
<comment type="caution">
    <text evidence="2">The sequence shown here is derived from an EMBL/GenBank/DDBJ whole genome shotgun (WGS) entry which is preliminary data.</text>
</comment>